<comment type="similarity">
    <text evidence="1 7">Belongs to the bacterial ribosomal protein bL9 family.</text>
</comment>
<reference evidence="9" key="1">
    <citation type="submission" date="2020-04" db="EMBL/GenBank/DDBJ databases">
        <authorList>
            <person name="Zhang T."/>
        </authorList>
    </citation>
    <scope>NUCLEOTIDE SEQUENCE</scope>
    <source>
        <strain evidence="9">HKST-UBA02</strain>
    </source>
</reference>
<dbReference type="SUPFAM" id="SSF55658">
    <property type="entry name" value="L9 N-domain-like"/>
    <property type="match status" value="1"/>
</dbReference>
<evidence type="ECO:0000256" key="3">
    <source>
        <dbReference type="ARBA" id="ARBA00022884"/>
    </source>
</evidence>
<protein>
    <recommendedName>
        <fullName evidence="6 7">Large ribosomal subunit protein bL9</fullName>
    </recommendedName>
</protein>
<evidence type="ECO:0000256" key="1">
    <source>
        <dbReference type="ARBA" id="ARBA00010605"/>
    </source>
</evidence>
<comment type="function">
    <text evidence="7">Binds to the 23S rRNA.</text>
</comment>
<keyword evidence="5 7" id="KW-0687">Ribonucleoprotein</keyword>
<sequence>MEVILLDNVEGVGKRGDQVKVQRGYARNYLLPRSLALEATSSGARQFQEKERVRVAQESKARVEAEKRATHLNKLTIHMKVQAGDDGKLFGSVTSGDIAEAIAAEGHTVDKRDILLEEPLKELGVYHVRIKIFKEVEGKVRVLVTKV</sequence>
<evidence type="ECO:0000313" key="10">
    <source>
        <dbReference type="Proteomes" id="UP000739538"/>
    </source>
</evidence>
<dbReference type="InterPro" id="IPR036935">
    <property type="entry name" value="Ribosomal_bL9_N_sf"/>
</dbReference>
<dbReference type="EMBL" id="JAGQHS010000119">
    <property type="protein sequence ID" value="MCA9757762.1"/>
    <property type="molecule type" value="Genomic_DNA"/>
</dbReference>
<dbReference type="GO" id="GO:0003735">
    <property type="term" value="F:structural constituent of ribosome"/>
    <property type="evidence" value="ECO:0007669"/>
    <property type="project" value="InterPro"/>
</dbReference>
<name>A0A956SEJ8_UNCEI</name>
<dbReference type="Gene3D" id="3.10.430.100">
    <property type="entry name" value="Ribosomal protein L9, C-terminal domain"/>
    <property type="match status" value="1"/>
</dbReference>
<evidence type="ECO:0000259" key="8">
    <source>
        <dbReference type="PROSITE" id="PS00651"/>
    </source>
</evidence>
<dbReference type="InterPro" id="IPR020069">
    <property type="entry name" value="Ribosomal_bL9_C"/>
</dbReference>
<dbReference type="PANTHER" id="PTHR21368">
    <property type="entry name" value="50S RIBOSOMAL PROTEIN L9"/>
    <property type="match status" value="1"/>
</dbReference>
<dbReference type="Proteomes" id="UP000739538">
    <property type="component" value="Unassembled WGS sequence"/>
</dbReference>
<keyword evidence="2 7" id="KW-0699">rRNA-binding</keyword>
<dbReference type="InterPro" id="IPR020070">
    <property type="entry name" value="Ribosomal_bL9_N"/>
</dbReference>
<dbReference type="GO" id="GO:0006412">
    <property type="term" value="P:translation"/>
    <property type="evidence" value="ECO:0007669"/>
    <property type="project" value="UniProtKB-UniRule"/>
</dbReference>
<dbReference type="Gene3D" id="3.40.5.10">
    <property type="entry name" value="Ribosomal protein L9, N-terminal domain"/>
    <property type="match status" value="1"/>
</dbReference>
<dbReference type="GO" id="GO:0019843">
    <property type="term" value="F:rRNA binding"/>
    <property type="evidence" value="ECO:0007669"/>
    <property type="project" value="UniProtKB-UniRule"/>
</dbReference>
<dbReference type="HAMAP" id="MF_00503">
    <property type="entry name" value="Ribosomal_bL9"/>
    <property type="match status" value="1"/>
</dbReference>
<reference evidence="9" key="2">
    <citation type="journal article" date="2021" name="Microbiome">
        <title>Successional dynamics and alternative stable states in a saline activated sludge microbial community over 9 years.</title>
        <authorList>
            <person name="Wang Y."/>
            <person name="Ye J."/>
            <person name="Ju F."/>
            <person name="Liu L."/>
            <person name="Boyd J.A."/>
            <person name="Deng Y."/>
            <person name="Parks D.H."/>
            <person name="Jiang X."/>
            <person name="Yin X."/>
            <person name="Woodcroft B.J."/>
            <person name="Tyson G.W."/>
            <person name="Hugenholtz P."/>
            <person name="Polz M.F."/>
            <person name="Zhang T."/>
        </authorList>
    </citation>
    <scope>NUCLEOTIDE SEQUENCE</scope>
    <source>
        <strain evidence="9">HKST-UBA02</strain>
    </source>
</reference>
<evidence type="ECO:0000313" key="9">
    <source>
        <dbReference type="EMBL" id="MCA9757762.1"/>
    </source>
</evidence>
<evidence type="ECO:0000256" key="6">
    <source>
        <dbReference type="ARBA" id="ARBA00035292"/>
    </source>
</evidence>
<dbReference type="GO" id="GO:1990904">
    <property type="term" value="C:ribonucleoprotein complex"/>
    <property type="evidence" value="ECO:0007669"/>
    <property type="project" value="UniProtKB-KW"/>
</dbReference>
<feature type="domain" description="Ribosomal protein L9" evidence="8">
    <location>
        <begin position="13"/>
        <end position="40"/>
    </location>
</feature>
<proteinExistence type="inferred from homology"/>
<accession>A0A956SEJ8</accession>
<dbReference type="InterPro" id="IPR020594">
    <property type="entry name" value="Ribosomal_bL9_bac/chp"/>
</dbReference>
<dbReference type="NCBIfam" id="TIGR00158">
    <property type="entry name" value="L9"/>
    <property type="match status" value="1"/>
</dbReference>
<keyword evidence="3 7" id="KW-0694">RNA-binding</keyword>
<dbReference type="Pfam" id="PF03948">
    <property type="entry name" value="Ribosomal_L9_C"/>
    <property type="match status" value="1"/>
</dbReference>
<dbReference type="InterPro" id="IPR009027">
    <property type="entry name" value="Ribosomal_bL9/RNase_H1_N"/>
</dbReference>
<evidence type="ECO:0000256" key="4">
    <source>
        <dbReference type="ARBA" id="ARBA00022980"/>
    </source>
</evidence>
<comment type="caution">
    <text evidence="9">The sequence shown here is derived from an EMBL/GenBank/DDBJ whole genome shotgun (WGS) entry which is preliminary data.</text>
</comment>
<dbReference type="AlphaFoldDB" id="A0A956SEJ8"/>
<dbReference type="InterPro" id="IPR000244">
    <property type="entry name" value="Ribosomal_bL9"/>
</dbReference>
<dbReference type="SUPFAM" id="SSF55653">
    <property type="entry name" value="Ribosomal protein L9 C-domain"/>
    <property type="match status" value="1"/>
</dbReference>
<gene>
    <name evidence="7 9" type="primary">rplI</name>
    <name evidence="9" type="ORF">KDA27_18315</name>
</gene>
<organism evidence="9 10">
    <name type="scientific">Eiseniibacteriota bacterium</name>
    <dbReference type="NCBI Taxonomy" id="2212470"/>
    <lineage>
        <taxon>Bacteria</taxon>
        <taxon>Candidatus Eiseniibacteriota</taxon>
    </lineage>
</organism>
<dbReference type="PROSITE" id="PS00651">
    <property type="entry name" value="RIBOSOMAL_L9"/>
    <property type="match status" value="1"/>
</dbReference>
<evidence type="ECO:0000256" key="7">
    <source>
        <dbReference type="HAMAP-Rule" id="MF_00503"/>
    </source>
</evidence>
<keyword evidence="4 7" id="KW-0689">Ribosomal protein</keyword>
<evidence type="ECO:0000256" key="2">
    <source>
        <dbReference type="ARBA" id="ARBA00022730"/>
    </source>
</evidence>
<dbReference type="GO" id="GO:0005840">
    <property type="term" value="C:ribosome"/>
    <property type="evidence" value="ECO:0007669"/>
    <property type="project" value="UniProtKB-KW"/>
</dbReference>
<dbReference type="Pfam" id="PF01281">
    <property type="entry name" value="Ribosomal_L9_N"/>
    <property type="match status" value="1"/>
</dbReference>
<evidence type="ECO:0000256" key="5">
    <source>
        <dbReference type="ARBA" id="ARBA00023274"/>
    </source>
</evidence>
<dbReference type="InterPro" id="IPR036791">
    <property type="entry name" value="Ribosomal_bL9_C_sf"/>
</dbReference>